<dbReference type="Proteomes" id="UP000009183">
    <property type="component" value="Chromosome 3"/>
</dbReference>
<name>D7TUF4_VITVI</name>
<dbReference type="AlphaFoldDB" id="D7TUF4"/>
<protein>
    <submittedName>
        <fullName evidence="1">Uncharacterized protein</fullName>
    </submittedName>
</protein>
<dbReference type="ExpressionAtlas" id="D7TUF4">
    <property type="expression patterns" value="baseline"/>
</dbReference>
<dbReference type="InParanoid" id="D7TUF4"/>
<sequence length="65" mass="7416">MTEVVSGDTAGVHGHFAIDKRLEDLLLLSHGVVHSQLRRLRHRRYRQAVPQRLEEETLTPQAFSG</sequence>
<gene>
    <name evidence="1" type="ordered locus">VIT_03s0017g02080</name>
</gene>
<dbReference type="PaxDb" id="29760-VIT_03s0017g02080.t01"/>
<evidence type="ECO:0000313" key="1">
    <source>
        <dbReference type="EMBL" id="CBI34129.3"/>
    </source>
</evidence>
<dbReference type="HOGENOM" id="CLU_2854245_0_0_1"/>
<reference evidence="2" key="1">
    <citation type="journal article" date="2007" name="Nature">
        <title>The grapevine genome sequence suggests ancestral hexaploidization in major angiosperm phyla.</title>
        <authorList>
            <consortium name="The French-Italian Public Consortium for Grapevine Genome Characterization."/>
            <person name="Jaillon O."/>
            <person name="Aury J.-M."/>
            <person name="Noel B."/>
            <person name="Policriti A."/>
            <person name="Clepet C."/>
            <person name="Casagrande A."/>
            <person name="Choisne N."/>
            <person name="Aubourg S."/>
            <person name="Vitulo N."/>
            <person name="Jubin C."/>
            <person name="Vezzi A."/>
            <person name="Legeai F."/>
            <person name="Hugueney P."/>
            <person name="Dasilva C."/>
            <person name="Horner D."/>
            <person name="Mica E."/>
            <person name="Jublot D."/>
            <person name="Poulain J."/>
            <person name="Bruyere C."/>
            <person name="Billault A."/>
            <person name="Segurens B."/>
            <person name="Gouyvenoux M."/>
            <person name="Ugarte E."/>
            <person name="Cattonaro F."/>
            <person name="Anthouard V."/>
            <person name="Vico V."/>
            <person name="Del Fabbro C."/>
            <person name="Alaux M."/>
            <person name="Di Gaspero G."/>
            <person name="Dumas V."/>
            <person name="Felice N."/>
            <person name="Paillard S."/>
            <person name="Juman I."/>
            <person name="Moroldo M."/>
            <person name="Scalabrin S."/>
            <person name="Canaguier A."/>
            <person name="Le Clainche I."/>
            <person name="Malacrida G."/>
            <person name="Durand E."/>
            <person name="Pesole G."/>
            <person name="Laucou V."/>
            <person name="Chatelet P."/>
            <person name="Merdinoglu D."/>
            <person name="Delledonne M."/>
            <person name="Pezzotti M."/>
            <person name="Lecharny A."/>
            <person name="Scarpelli C."/>
            <person name="Artiguenave F."/>
            <person name="Pe M.E."/>
            <person name="Valle G."/>
            <person name="Morgante M."/>
            <person name="Caboche M."/>
            <person name="Adam-Blondon A.-F."/>
            <person name="Weissenbach J."/>
            <person name="Quetier F."/>
            <person name="Wincker P."/>
        </authorList>
    </citation>
    <scope>NUCLEOTIDE SEQUENCE [LARGE SCALE GENOMIC DNA]</scope>
    <source>
        <strain evidence="2">cv. Pinot noir / PN40024</strain>
    </source>
</reference>
<organism evidence="1 2">
    <name type="scientific">Vitis vinifera</name>
    <name type="common">Grape</name>
    <dbReference type="NCBI Taxonomy" id="29760"/>
    <lineage>
        <taxon>Eukaryota</taxon>
        <taxon>Viridiplantae</taxon>
        <taxon>Streptophyta</taxon>
        <taxon>Embryophyta</taxon>
        <taxon>Tracheophyta</taxon>
        <taxon>Spermatophyta</taxon>
        <taxon>Magnoliopsida</taxon>
        <taxon>eudicotyledons</taxon>
        <taxon>Gunneridae</taxon>
        <taxon>Pentapetalae</taxon>
        <taxon>rosids</taxon>
        <taxon>Vitales</taxon>
        <taxon>Vitaceae</taxon>
        <taxon>Viteae</taxon>
        <taxon>Vitis</taxon>
    </lineage>
</organism>
<accession>D7TUF4</accession>
<dbReference type="EMBL" id="FN596248">
    <property type="protein sequence ID" value="CBI34129.3"/>
    <property type="molecule type" value="Genomic_DNA"/>
</dbReference>
<keyword evidence="2" id="KW-1185">Reference proteome</keyword>
<evidence type="ECO:0000313" key="2">
    <source>
        <dbReference type="Proteomes" id="UP000009183"/>
    </source>
</evidence>
<proteinExistence type="predicted"/>